<proteinExistence type="predicted"/>
<evidence type="ECO:0000313" key="2">
    <source>
        <dbReference type="Proteomes" id="UP000185003"/>
    </source>
</evidence>
<protein>
    <recommendedName>
        <fullName evidence="3">DUF922 domain-containing protein</fullName>
    </recommendedName>
</protein>
<reference evidence="1 2" key="1">
    <citation type="submission" date="2016-11" db="EMBL/GenBank/DDBJ databases">
        <authorList>
            <person name="Jaros S."/>
            <person name="Januszkiewicz K."/>
            <person name="Wedrychowicz H."/>
        </authorList>
    </citation>
    <scope>NUCLEOTIDE SEQUENCE [LARGE SCALE GENOMIC DNA]</scope>
    <source>
        <strain evidence="1 2">DSM 24787</strain>
    </source>
</reference>
<name>A0A1N6JPI6_9BACT</name>
<dbReference type="AlphaFoldDB" id="A0A1N6JPI6"/>
<dbReference type="RefSeq" id="WP_074241608.1">
    <property type="nucleotide sequence ID" value="NZ_FSRA01000002.1"/>
</dbReference>
<accession>A0A1N6JPI6</accession>
<gene>
    <name evidence="1" type="ORF">SAMN04488055_4242</name>
</gene>
<sequence length="209" mass="24283">MFNPVIYIGTLCCLFVQNTAVPASHKDSGKVVKVIFLTDPRLEDATSDTLFYHQRAIKADDFRASPRGSGTAKNEAISFTSFAFDGSSRQFRDTLEITLVLQVFWVKSSSWLRTRPPSAHTLEHEQLHFDITRLVAERFRKKVLQMPLTADDHESRIQYEYLESFRDMNRMQDEFDDKVHSGMNTFTQQEWKRKIRQELIAEGVQPTMQ</sequence>
<keyword evidence="2" id="KW-1185">Reference proteome</keyword>
<dbReference type="EMBL" id="FSRA01000002">
    <property type="protein sequence ID" value="SIO46200.1"/>
    <property type="molecule type" value="Genomic_DNA"/>
</dbReference>
<dbReference type="STRING" id="536979.SAMN04488055_4242"/>
<dbReference type="Proteomes" id="UP000185003">
    <property type="component" value="Unassembled WGS sequence"/>
</dbReference>
<dbReference type="OrthoDB" id="5431540at2"/>
<evidence type="ECO:0000313" key="1">
    <source>
        <dbReference type="EMBL" id="SIO46200.1"/>
    </source>
</evidence>
<evidence type="ECO:0008006" key="3">
    <source>
        <dbReference type="Google" id="ProtNLM"/>
    </source>
</evidence>
<organism evidence="1 2">
    <name type="scientific">Chitinophaga niabensis</name>
    <dbReference type="NCBI Taxonomy" id="536979"/>
    <lineage>
        <taxon>Bacteria</taxon>
        <taxon>Pseudomonadati</taxon>
        <taxon>Bacteroidota</taxon>
        <taxon>Chitinophagia</taxon>
        <taxon>Chitinophagales</taxon>
        <taxon>Chitinophagaceae</taxon>
        <taxon>Chitinophaga</taxon>
    </lineage>
</organism>